<evidence type="ECO:0000313" key="2">
    <source>
        <dbReference type="Proteomes" id="UP000192707"/>
    </source>
</evidence>
<dbReference type="Proteomes" id="UP000192707">
    <property type="component" value="Unassembled WGS sequence"/>
</dbReference>
<evidence type="ECO:0000313" key="1">
    <source>
        <dbReference type="EMBL" id="ORA20705.1"/>
    </source>
</evidence>
<accession>A0A1W9ZSQ7</accession>
<dbReference type="AlphaFoldDB" id="A0A1W9ZSQ7"/>
<comment type="caution">
    <text evidence="1">The sequence shown here is derived from an EMBL/GenBank/DDBJ whole genome shotgun (WGS) entry which is preliminary data.</text>
</comment>
<name>A0A1W9ZSQ7_MYCAI</name>
<gene>
    <name evidence="1" type="ORF">BST14_01635</name>
</gene>
<reference evidence="1 2" key="1">
    <citation type="submission" date="2016-12" db="EMBL/GenBank/DDBJ databases">
        <title>The new phylogeny of genus Mycobacterium.</title>
        <authorList>
            <person name="Tortoli E."/>
            <person name="Trovato A."/>
            <person name="Cirillo D.M."/>
        </authorList>
    </citation>
    <scope>NUCLEOTIDE SEQUENCE [LARGE SCALE GENOMIC DNA]</scope>
    <source>
        <strain evidence="1 2">DSM 45069</strain>
    </source>
</reference>
<protein>
    <submittedName>
        <fullName evidence="1">Uncharacterized protein</fullName>
    </submittedName>
</protein>
<keyword evidence="2" id="KW-1185">Reference proteome</keyword>
<dbReference type="EMBL" id="MVHG01000002">
    <property type="protein sequence ID" value="ORA20705.1"/>
    <property type="molecule type" value="Genomic_DNA"/>
</dbReference>
<dbReference type="OrthoDB" id="4336542at2"/>
<organism evidence="1 2">
    <name type="scientific">Mycobacterium arosiense ATCC BAA-1401 = DSM 45069</name>
    <dbReference type="NCBI Taxonomy" id="1265311"/>
    <lineage>
        <taxon>Bacteria</taxon>
        <taxon>Bacillati</taxon>
        <taxon>Actinomycetota</taxon>
        <taxon>Actinomycetes</taxon>
        <taxon>Mycobacteriales</taxon>
        <taxon>Mycobacteriaceae</taxon>
        <taxon>Mycobacterium</taxon>
        <taxon>Mycobacterium avium complex (MAC)</taxon>
    </lineage>
</organism>
<sequence>MHVRLRLGPGWVSHILQRLTVGLWSDPVAGELVATAERHYANSRFRMRTPAGIRITISDLSAGEIDPLADAVARAVRPAGRAIV</sequence>
<proteinExistence type="predicted"/>